<gene>
    <name evidence="1" type="ORF">HQQ74_11640</name>
</gene>
<dbReference type="EMBL" id="JABMJE010000292">
    <property type="protein sequence ID" value="NQS79324.1"/>
    <property type="molecule type" value="Genomic_DNA"/>
</dbReference>
<organism evidence="1 2">
    <name type="scientific">Methanoculleus bourgensis</name>
    <dbReference type="NCBI Taxonomy" id="83986"/>
    <lineage>
        <taxon>Archaea</taxon>
        <taxon>Methanobacteriati</taxon>
        <taxon>Methanobacteriota</taxon>
        <taxon>Stenosarchaea group</taxon>
        <taxon>Methanomicrobia</taxon>
        <taxon>Methanomicrobiales</taxon>
        <taxon>Methanomicrobiaceae</taxon>
        <taxon>Methanoculleus</taxon>
    </lineage>
</organism>
<evidence type="ECO:0000313" key="1">
    <source>
        <dbReference type="EMBL" id="NQS79324.1"/>
    </source>
</evidence>
<feature type="non-terminal residue" evidence="1">
    <location>
        <position position="1"/>
    </location>
</feature>
<proteinExistence type="predicted"/>
<name>A0A8T7HDA0_9EURY</name>
<dbReference type="Proteomes" id="UP000737555">
    <property type="component" value="Unassembled WGS sequence"/>
</dbReference>
<protein>
    <submittedName>
        <fullName evidence="1">Uncharacterized protein</fullName>
    </submittedName>
</protein>
<dbReference type="AlphaFoldDB" id="A0A8T7HDA0"/>
<comment type="caution">
    <text evidence="1">The sequence shown here is derived from an EMBL/GenBank/DDBJ whole genome shotgun (WGS) entry which is preliminary data.</text>
</comment>
<evidence type="ECO:0000313" key="2">
    <source>
        <dbReference type="Proteomes" id="UP000737555"/>
    </source>
</evidence>
<sequence length="64" mass="7268">HRFSVPDLDAGVDAFRGRLLIETAEQEETLRAYLAARFTGEGGEGLVLRHQVRRACIRWEPHPP</sequence>
<reference evidence="1" key="1">
    <citation type="submission" date="2020-05" db="EMBL/GenBank/DDBJ databases">
        <title>The first insight into the ecology of ammonia-tolerant syntrophic propionate oxidizing bacteria.</title>
        <authorList>
            <person name="Singh A."/>
            <person name="Schnurer A."/>
            <person name="Westerholm M."/>
        </authorList>
    </citation>
    <scope>NUCLEOTIDE SEQUENCE</scope>
    <source>
        <strain evidence="1">MAG54</strain>
    </source>
</reference>
<accession>A0A8T7HDA0</accession>